<dbReference type="Proteomes" id="UP000240530">
    <property type="component" value="Unassembled WGS sequence"/>
</dbReference>
<keyword evidence="1" id="KW-1133">Transmembrane helix</keyword>
<sequence length="122" mass="14341">MSSQETRENETRGNLSQRVLALENSSNNRWEAWFGKRPGIVVGILIVTMFTGFWAYHTWHIERIDKKHKEELDRIAKEAESRILWLKEQHKLTASSDKEKCDIKISKIKSSIEEQCKLVRSQ</sequence>
<reference evidence="2 3" key="1">
    <citation type="submission" date="2018-03" db="EMBL/GenBank/DDBJ databases">
        <title>Whole genome sequencing of Histamine producing bacteria.</title>
        <authorList>
            <person name="Butler K."/>
        </authorList>
    </citation>
    <scope>NUCLEOTIDE SEQUENCE [LARGE SCALE GENOMIC DNA]</scope>
    <source>
        <strain evidence="2 3">Res.4.1</strain>
    </source>
</reference>
<dbReference type="EMBL" id="PYNS01000005">
    <property type="protein sequence ID" value="PSV11802.1"/>
    <property type="molecule type" value="Genomic_DNA"/>
</dbReference>
<accession>A0A2T3KWM0</accession>
<dbReference type="RefSeq" id="WP_107184717.1">
    <property type="nucleotide sequence ID" value="NZ_CP131589.1"/>
</dbReference>
<dbReference type="AlphaFoldDB" id="A0A2T3KWM0"/>
<name>A0A2T3KWM0_PHOLD</name>
<organism evidence="2 3">
    <name type="scientific">Photobacterium leiognathi subsp. mandapamensis</name>
    <name type="common">Photobacterium mandapamensis</name>
    <dbReference type="NCBI Taxonomy" id="48408"/>
    <lineage>
        <taxon>Bacteria</taxon>
        <taxon>Pseudomonadati</taxon>
        <taxon>Pseudomonadota</taxon>
        <taxon>Gammaproteobacteria</taxon>
        <taxon>Vibrionales</taxon>
        <taxon>Vibrionaceae</taxon>
        <taxon>Photobacterium</taxon>
    </lineage>
</organism>
<proteinExistence type="predicted"/>
<gene>
    <name evidence="2" type="ORF">C0W93_07900</name>
</gene>
<keyword evidence="1" id="KW-0812">Transmembrane</keyword>
<comment type="caution">
    <text evidence="2">The sequence shown here is derived from an EMBL/GenBank/DDBJ whole genome shotgun (WGS) entry which is preliminary data.</text>
</comment>
<evidence type="ECO:0000256" key="1">
    <source>
        <dbReference type="SAM" id="Phobius"/>
    </source>
</evidence>
<feature type="transmembrane region" description="Helical" evidence="1">
    <location>
        <begin position="39"/>
        <end position="59"/>
    </location>
</feature>
<evidence type="ECO:0000313" key="2">
    <source>
        <dbReference type="EMBL" id="PSV11802.1"/>
    </source>
</evidence>
<keyword evidence="1" id="KW-0472">Membrane</keyword>
<protein>
    <submittedName>
        <fullName evidence="2">Uncharacterized protein</fullName>
    </submittedName>
</protein>
<evidence type="ECO:0000313" key="3">
    <source>
        <dbReference type="Proteomes" id="UP000240530"/>
    </source>
</evidence>